<reference evidence="1" key="1">
    <citation type="submission" date="2016-10" db="EMBL/GenBank/DDBJ databases">
        <title>Sequence of Gallionella enrichment culture.</title>
        <authorList>
            <person name="Poehlein A."/>
            <person name="Muehling M."/>
            <person name="Daniel R."/>
        </authorList>
    </citation>
    <scope>NUCLEOTIDE SEQUENCE</scope>
</reference>
<accession>A0A1J5PG99</accession>
<dbReference type="AlphaFoldDB" id="A0A1J5PG99"/>
<proteinExistence type="predicted"/>
<dbReference type="EMBL" id="MLJW01004523">
    <property type="protein sequence ID" value="OIQ69808.1"/>
    <property type="molecule type" value="Genomic_DNA"/>
</dbReference>
<protein>
    <submittedName>
        <fullName evidence="1">Uncharacterized protein</fullName>
    </submittedName>
</protein>
<gene>
    <name evidence="1" type="ORF">GALL_485870</name>
</gene>
<comment type="caution">
    <text evidence="1">The sequence shown here is derived from an EMBL/GenBank/DDBJ whole genome shotgun (WGS) entry which is preliminary data.</text>
</comment>
<name>A0A1J5PG99_9ZZZZ</name>
<sequence>MINRVKVTVVMAMRVVSHMTLAKSGCEVMRPYTPRPYLSFPTLMLYSNAEMTGIKK</sequence>
<organism evidence="1">
    <name type="scientific">mine drainage metagenome</name>
    <dbReference type="NCBI Taxonomy" id="410659"/>
    <lineage>
        <taxon>unclassified sequences</taxon>
        <taxon>metagenomes</taxon>
        <taxon>ecological metagenomes</taxon>
    </lineage>
</organism>
<evidence type="ECO:0000313" key="1">
    <source>
        <dbReference type="EMBL" id="OIQ69808.1"/>
    </source>
</evidence>